<organism evidence="1">
    <name type="scientific">marine sediment metagenome</name>
    <dbReference type="NCBI Taxonomy" id="412755"/>
    <lineage>
        <taxon>unclassified sequences</taxon>
        <taxon>metagenomes</taxon>
        <taxon>ecological metagenomes</taxon>
    </lineage>
</organism>
<comment type="caution">
    <text evidence="1">The sequence shown here is derived from an EMBL/GenBank/DDBJ whole genome shotgun (WGS) entry which is preliminary data.</text>
</comment>
<name>A0A0F9JF11_9ZZZZ</name>
<evidence type="ECO:0000313" key="1">
    <source>
        <dbReference type="EMBL" id="KKM60866.1"/>
    </source>
</evidence>
<dbReference type="EMBL" id="LAZR01011594">
    <property type="protein sequence ID" value="KKM60866.1"/>
    <property type="molecule type" value="Genomic_DNA"/>
</dbReference>
<sequence>MAARATLQGLLQDDGGLVSQVRFEWGSSRAYGMITPWQPGMVTGDTFSAELTGLGIGTYHYRAVALNAKGYGYGNDQIFSTGVQAWPISLVEYEQLHSLGVG</sequence>
<accession>A0A0F9JF11</accession>
<proteinExistence type="predicted"/>
<reference evidence="1" key="1">
    <citation type="journal article" date="2015" name="Nature">
        <title>Complex archaea that bridge the gap between prokaryotes and eukaryotes.</title>
        <authorList>
            <person name="Spang A."/>
            <person name="Saw J.H."/>
            <person name="Jorgensen S.L."/>
            <person name="Zaremba-Niedzwiedzka K."/>
            <person name="Martijn J."/>
            <person name="Lind A.E."/>
            <person name="van Eijk R."/>
            <person name="Schleper C."/>
            <person name="Guy L."/>
            <person name="Ettema T.J."/>
        </authorList>
    </citation>
    <scope>NUCLEOTIDE SEQUENCE</scope>
</reference>
<dbReference type="AlphaFoldDB" id="A0A0F9JF11"/>
<protein>
    <recommendedName>
        <fullName evidence="2">Fibronectin type-III domain-containing protein</fullName>
    </recommendedName>
</protein>
<gene>
    <name evidence="1" type="ORF">LCGC14_1537550</name>
</gene>
<evidence type="ECO:0008006" key="2">
    <source>
        <dbReference type="Google" id="ProtNLM"/>
    </source>
</evidence>